<proteinExistence type="predicted"/>
<feature type="compositionally biased region" description="Basic and acidic residues" evidence="1">
    <location>
        <begin position="122"/>
        <end position="141"/>
    </location>
</feature>
<reference evidence="2 4" key="1">
    <citation type="journal article" date="2014" name="BMC Genomics">
        <title>Genome sequence of Anopheles sinensis provides insight into genetics basis of mosquito competence for malaria parasites.</title>
        <authorList>
            <person name="Zhou D."/>
            <person name="Zhang D."/>
            <person name="Ding G."/>
            <person name="Shi L."/>
            <person name="Hou Q."/>
            <person name="Ye Y."/>
            <person name="Xu Y."/>
            <person name="Zhou H."/>
            <person name="Xiong C."/>
            <person name="Li S."/>
            <person name="Yu J."/>
            <person name="Hong S."/>
            <person name="Yu X."/>
            <person name="Zou P."/>
            <person name="Chen C."/>
            <person name="Chang X."/>
            <person name="Wang W."/>
            <person name="Lv Y."/>
            <person name="Sun Y."/>
            <person name="Ma L."/>
            <person name="Shen B."/>
            <person name="Zhu C."/>
        </authorList>
    </citation>
    <scope>NUCLEOTIDE SEQUENCE [LARGE SCALE GENOMIC DNA]</scope>
</reference>
<gene>
    <name evidence="2" type="ORF">ZHAS_00017430</name>
</gene>
<dbReference type="VEuPathDB" id="VectorBase:ASIC017430"/>
<evidence type="ECO:0000256" key="1">
    <source>
        <dbReference type="SAM" id="MobiDB-lite"/>
    </source>
</evidence>
<evidence type="ECO:0000313" key="3">
    <source>
        <dbReference type="EnsemblMetazoa" id="ASIC017430-PA"/>
    </source>
</evidence>
<sequence length="147" mass="15830">MKEININSVNHAELLTGQLPEPAPVPVVGKPMELVAANADDDDAGKPPPPPPLDGKAGNQIQALLERHENPSPDGVLVGSSLHRPCRTTHSDSARIRLIASKGDAMSETPRRGKPSRPFLGRRQENTDSMRVKRSGLDNHSNEGTLQ</sequence>
<dbReference type="STRING" id="74873.A0A084WGG9"/>
<dbReference type="EnsemblMetazoa" id="ASIC017430-RA">
    <property type="protein sequence ID" value="ASIC017430-PA"/>
    <property type="gene ID" value="ASIC017430"/>
</dbReference>
<accession>A0A084WGG9</accession>
<dbReference type="Proteomes" id="UP000030765">
    <property type="component" value="Unassembled WGS sequence"/>
</dbReference>
<dbReference type="AlphaFoldDB" id="A0A084WGG9"/>
<name>A0A084WGG9_ANOSI</name>
<dbReference type="EMBL" id="KE525344">
    <property type="protein sequence ID" value="KFB49313.1"/>
    <property type="molecule type" value="Genomic_DNA"/>
</dbReference>
<evidence type="ECO:0000313" key="2">
    <source>
        <dbReference type="EMBL" id="KFB49313.1"/>
    </source>
</evidence>
<protein>
    <submittedName>
        <fullName evidence="2">AGAP006593-PA-like protein</fullName>
    </submittedName>
</protein>
<feature type="region of interest" description="Disordered" evidence="1">
    <location>
        <begin position="35"/>
        <end position="147"/>
    </location>
</feature>
<evidence type="ECO:0000313" key="4">
    <source>
        <dbReference type="Proteomes" id="UP000030765"/>
    </source>
</evidence>
<reference evidence="3" key="2">
    <citation type="submission" date="2020-05" db="UniProtKB">
        <authorList>
            <consortium name="EnsemblMetazoa"/>
        </authorList>
    </citation>
    <scope>IDENTIFICATION</scope>
</reference>
<keyword evidence="4" id="KW-1185">Reference proteome</keyword>
<organism evidence="2">
    <name type="scientific">Anopheles sinensis</name>
    <name type="common">Mosquito</name>
    <dbReference type="NCBI Taxonomy" id="74873"/>
    <lineage>
        <taxon>Eukaryota</taxon>
        <taxon>Metazoa</taxon>
        <taxon>Ecdysozoa</taxon>
        <taxon>Arthropoda</taxon>
        <taxon>Hexapoda</taxon>
        <taxon>Insecta</taxon>
        <taxon>Pterygota</taxon>
        <taxon>Neoptera</taxon>
        <taxon>Endopterygota</taxon>
        <taxon>Diptera</taxon>
        <taxon>Nematocera</taxon>
        <taxon>Culicoidea</taxon>
        <taxon>Culicidae</taxon>
        <taxon>Anophelinae</taxon>
        <taxon>Anopheles</taxon>
    </lineage>
</organism>
<dbReference type="EMBL" id="ATLV01023568">
    <property type="status" value="NOT_ANNOTATED_CDS"/>
    <property type="molecule type" value="Genomic_DNA"/>
</dbReference>